<keyword evidence="7" id="KW-0283">Flagellar rotation</keyword>
<comment type="similarity">
    <text evidence="3">Belongs to the FliM family.</text>
</comment>
<comment type="subcellular location">
    <subcellularLocation>
        <location evidence="1">Bacterial flagellum basal body</location>
    </subcellularLocation>
    <subcellularLocation>
        <location evidence="2">Cell membrane</location>
        <topology evidence="2">Peripheral membrane protein</topology>
    </subcellularLocation>
</comment>
<accession>A0A7W5ZXN1</accession>
<evidence type="ECO:0000313" key="12">
    <source>
        <dbReference type="EMBL" id="MBB3861846.1"/>
    </source>
</evidence>
<dbReference type="RefSeq" id="WP_183614351.1">
    <property type="nucleotide sequence ID" value="NZ_JACICY010000008.1"/>
</dbReference>
<evidence type="ECO:0000256" key="5">
    <source>
        <dbReference type="ARBA" id="ARBA00022475"/>
    </source>
</evidence>
<dbReference type="Gene3D" id="2.30.330.10">
    <property type="entry name" value="SpoA-like"/>
    <property type="match status" value="1"/>
</dbReference>
<comment type="caution">
    <text evidence="12">The sequence shown here is derived from an EMBL/GenBank/DDBJ whole genome shotgun (WGS) entry which is preliminary data.</text>
</comment>
<dbReference type="InterPro" id="IPR036429">
    <property type="entry name" value="SpoA-like_sf"/>
</dbReference>
<dbReference type="SUPFAM" id="SSF101801">
    <property type="entry name" value="Surface presentation of antigens (SPOA)"/>
    <property type="match status" value="1"/>
</dbReference>
<dbReference type="AlphaFoldDB" id="A0A7W5ZXN1"/>
<keyword evidence="6" id="KW-0145">Chemotaxis</keyword>
<dbReference type="Gene3D" id="3.40.1550.10">
    <property type="entry name" value="CheC-like"/>
    <property type="match status" value="1"/>
</dbReference>
<dbReference type="InterPro" id="IPR028976">
    <property type="entry name" value="CheC-like_sf"/>
</dbReference>
<keyword evidence="12" id="KW-0282">Flagellum</keyword>
<keyword evidence="12" id="KW-0969">Cilium</keyword>
<dbReference type="Pfam" id="PF01052">
    <property type="entry name" value="FliMN_C"/>
    <property type="match status" value="1"/>
</dbReference>
<protein>
    <recommendedName>
        <fullName evidence="4">Flagellar motor switch protein FliM</fullName>
    </recommendedName>
</protein>
<evidence type="ECO:0000256" key="2">
    <source>
        <dbReference type="ARBA" id="ARBA00004202"/>
    </source>
</evidence>
<dbReference type="GO" id="GO:0009425">
    <property type="term" value="C:bacterial-type flagellum basal body"/>
    <property type="evidence" value="ECO:0007669"/>
    <property type="project" value="UniProtKB-SubCell"/>
</dbReference>
<dbReference type="InterPro" id="IPR001543">
    <property type="entry name" value="FliN-like_C"/>
</dbReference>
<gene>
    <name evidence="12" type="ORF">GGQ88_003136</name>
</gene>
<evidence type="ECO:0000313" key="13">
    <source>
        <dbReference type="Proteomes" id="UP000562395"/>
    </source>
</evidence>
<dbReference type="GO" id="GO:0003774">
    <property type="term" value="F:cytoskeletal motor activity"/>
    <property type="evidence" value="ECO:0007669"/>
    <property type="project" value="InterPro"/>
</dbReference>
<sequence>MKPERALIAERALARHDPALLRPGPSAADLLPAFTRMSERMVRTLRAALSPLLGGKEPQINPAKPMQTDFEDFCSEIPRLAANSLFHIGTAPFMLTVEGEHVLRLVDRAFGGPGDTPASLPKEFPLSAELMIARVEQTIAACLALALGGANSSAIKAIRRDTSLAQLGAMPDATPVAGLTFNVIEQGRMPWALSLAFPIETLAQIFAHGDAAKPTRPPRGPNKPTDAPFSDLPIEVCAVLVDMQLPLVTVSTLEVGQILSVPIARNVPLIVGGKACAQGTIGALDDRVAIQITQLS</sequence>
<evidence type="ECO:0000256" key="7">
    <source>
        <dbReference type="ARBA" id="ARBA00022779"/>
    </source>
</evidence>
<name>A0A7W5ZXN1_9SPHN</name>
<dbReference type="GO" id="GO:0050918">
    <property type="term" value="P:positive chemotaxis"/>
    <property type="evidence" value="ECO:0007669"/>
    <property type="project" value="TreeGrafter"/>
</dbReference>
<evidence type="ECO:0000259" key="11">
    <source>
        <dbReference type="Pfam" id="PF01052"/>
    </source>
</evidence>
<evidence type="ECO:0000256" key="8">
    <source>
        <dbReference type="ARBA" id="ARBA00023136"/>
    </source>
</evidence>
<dbReference type="PANTHER" id="PTHR30034">
    <property type="entry name" value="FLAGELLAR MOTOR SWITCH PROTEIN FLIM"/>
    <property type="match status" value="1"/>
</dbReference>
<dbReference type="GO" id="GO:0071978">
    <property type="term" value="P:bacterial-type flagellum-dependent swarming motility"/>
    <property type="evidence" value="ECO:0007669"/>
    <property type="project" value="TreeGrafter"/>
</dbReference>
<feature type="domain" description="Flagellar motor switch protein FliN-like C-terminal" evidence="11">
    <location>
        <begin position="230"/>
        <end position="295"/>
    </location>
</feature>
<evidence type="ECO:0000256" key="10">
    <source>
        <dbReference type="ARBA" id="ARBA00025044"/>
    </source>
</evidence>
<keyword evidence="5" id="KW-1003">Cell membrane</keyword>
<organism evidence="12 13">
    <name type="scientific">Novosphingobium hassiacum</name>
    <dbReference type="NCBI Taxonomy" id="173676"/>
    <lineage>
        <taxon>Bacteria</taxon>
        <taxon>Pseudomonadati</taxon>
        <taxon>Pseudomonadota</taxon>
        <taxon>Alphaproteobacteria</taxon>
        <taxon>Sphingomonadales</taxon>
        <taxon>Sphingomonadaceae</taxon>
        <taxon>Novosphingobium</taxon>
    </lineage>
</organism>
<dbReference type="GO" id="GO:0005886">
    <property type="term" value="C:plasma membrane"/>
    <property type="evidence" value="ECO:0007669"/>
    <property type="project" value="UniProtKB-SubCell"/>
</dbReference>
<proteinExistence type="inferred from homology"/>
<dbReference type="Pfam" id="PF02154">
    <property type="entry name" value="FliM"/>
    <property type="match status" value="1"/>
</dbReference>
<evidence type="ECO:0000256" key="4">
    <source>
        <dbReference type="ARBA" id="ARBA00021898"/>
    </source>
</evidence>
<evidence type="ECO:0000256" key="9">
    <source>
        <dbReference type="ARBA" id="ARBA00023143"/>
    </source>
</evidence>
<evidence type="ECO:0000256" key="3">
    <source>
        <dbReference type="ARBA" id="ARBA00011049"/>
    </source>
</evidence>
<dbReference type="Proteomes" id="UP000562395">
    <property type="component" value="Unassembled WGS sequence"/>
</dbReference>
<keyword evidence="9" id="KW-0975">Bacterial flagellum</keyword>
<dbReference type="InterPro" id="IPR001689">
    <property type="entry name" value="Flag_FliM"/>
</dbReference>
<reference evidence="12 13" key="1">
    <citation type="submission" date="2020-08" db="EMBL/GenBank/DDBJ databases">
        <title>Genomic Encyclopedia of Type Strains, Phase IV (KMG-IV): sequencing the most valuable type-strain genomes for metagenomic binning, comparative biology and taxonomic classification.</title>
        <authorList>
            <person name="Goeker M."/>
        </authorList>
    </citation>
    <scope>NUCLEOTIDE SEQUENCE [LARGE SCALE GENOMIC DNA]</scope>
    <source>
        <strain evidence="12 13">DSM 14552</strain>
    </source>
</reference>
<comment type="function">
    <text evidence="10">FliM is one of three proteins (FliG, FliN, FliM) that forms the rotor-mounted switch complex (C ring), located at the base of the basal body. This complex interacts with the CheY and CheZ chemotaxis proteins, in addition to contacting components of the motor that determine the direction of flagellar rotation.</text>
</comment>
<keyword evidence="12" id="KW-0966">Cell projection</keyword>
<keyword evidence="8" id="KW-0472">Membrane</keyword>
<dbReference type="EMBL" id="JACICY010000008">
    <property type="protein sequence ID" value="MBB3861846.1"/>
    <property type="molecule type" value="Genomic_DNA"/>
</dbReference>
<evidence type="ECO:0000256" key="1">
    <source>
        <dbReference type="ARBA" id="ARBA00004117"/>
    </source>
</evidence>
<evidence type="ECO:0000256" key="6">
    <source>
        <dbReference type="ARBA" id="ARBA00022500"/>
    </source>
</evidence>
<dbReference type="PANTHER" id="PTHR30034:SF6">
    <property type="entry name" value="YOP PROTEINS TRANSLOCATION PROTEIN Q"/>
    <property type="match status" value="1"/>
</dbReference>
<keyword evidence="13" id="KW-1185">Reference proteome</keyword>